<feature type="region of interest" description="Disordered" evidence="1">
    <location>
        <begin position="98"/>
        <end position="124"/>
    </location>
</feature>
<keyword evidence="3" id="KW-1185">Reference proteome</keyword>
<organism evidence="2 3">
    <name type="scientific">Porites lobata</name>
    <dbReference type="NCBI Taxonomy" id="104759"/>
    <lineage>
        <taxon>Eukaryota</taxon>
        <taxon>Metazoa</taxon>
        <taxon>Cnidaria</taxon>
        <taxon>Anthozoa</taxon>
        <taxon>Hexacorallia</taxon>
        <taxon>Scleractinia</taxon>
        <taxon>Fungiina</taxon>
        <taxon>Poritidae</taxon>
        <taxon>Porites</taxon>
    </lineage>
</organism>
<proteinExistence type="predicted"/>
<accession>A0ABN8NAQ6</accession>
<evidence type="ECO:0000313" key="3">
    <source>
        <dbReference type="Proteomes" id="UP001159405"/>
    </source>
</evidence>
<evidence type="ECO:0000256" key="1">
    <source>
        <dbReference type="SAM" id="MobiDB-lite"/>
    </source>
</evidence>
<comment type="caution">
    <text evidence="2">The sequence shown here is derived from an EMBL/GenBank/DDBJ whole genome shotgun (WGS) entry which is preliminary data.</text>
</comment>
<protein>
    <submittedName>
        <fullName evidence="2">Uncharacterized protein</fullName>
    </submittedName>
</protein>
<sequence>MLLHCYKENSQLLEDIARKNGHEETAKFLDNITKRLSEETEFFPEDFQKIDWSELVSLVKRAQEQKKDGIAVDQENYQAESDLTIDTGYFGDVETSSGNLSLQSKSDSDDDNSEISCEDSFEEDETQVKTDAFEKYSDEKAYSFSLDFSDVNFPTEGICILHNVKSRFAEEWYSIWPALLFKS</sequence>
<dbReference type="EMBL" id="CALNXK010000015">
    <property type="protein sequence ID" value="CAH3046897.1"/>
    <property type="molecule type" value="Genomic_DNA"/>
</dbReference>
<evidence type="ECO:0000313" key="2">
    <source>
        <dbReference type="EMBL" id="CAH3046897.1"/>
    </source>
</evidence>
<gene>
    <name evidence="2" type="ORF">PLOB_00009861</name>
</gene>
<name>A0ABN8NAQ6_9CNID</name>
<reference evidence="2 3" key="1">
    <citation type="submission" date="2022-05" db="EMBL/GenBank/DDBJ databases">
        <authorList>
            <consortium name="Genoscope - CEA"/>
            <person name="William W."/>
        </authorList>
    </citation>
    <scope>NUCLEOTIDE SEQUENCE [LARGE SCALE GENOMIC DNA]</scope>
</reference>
<feature type="compositionally biased region" description="Acidic residues" evidence="1">
    <location>
        <begin position="108"/>
        <end position="124"/>
    </location>
</feature>
<dbReference type="Proteomes" id="UP001159405">
    <property type="component" value="Unassembled WGS sequence"/>
</dbReference>